<organism evidence="2 3">
    <name type="scientific">Cystobacter ferrugineus</name>
    <dbReference type="NCBI Taxonomy" id="83449"/>
    <lineage>
        <taxon>Bacteria</taxon>
        <taxon>Pseudomonadati</taxon>
        <taxon>Myxococcota</taxon>
        <taxon>Myxococcia</taxon>
        <taxon>Myxococcales</taxon>
        <taxon>Cystobacterineae</taxon>
        <taxon>Archangiaceae</taxon>
        <taxon>Cystobacter</taxon>
    </lineage>
</organism>
<evidence type="ECO:0000313" key="3">
    <source>
        <dbReference type="Proteomes" id="UP000182229"/>
    </source>
</evidence>
<reference evidence="2 3" key="2">
    <citation type="submission" date="2016-12" db="EMBL/GenBank/DDBJ databases">
        <title>Draft Genome Sequence of Cystobacter ferrugineus Strain Cbfe23.</title>
        <authorList>
            <person name="Akbar S."/>
            <person name="Dowd S.E."/>
            <person name="Stevens D.C."/>
        </authorList>
    </citation>
    <scope>NUCLEOTIDE SEQUENCE [LARGE SCALE GENOMIC DNA]</scope>
    <source>
        <strain evidence="2 3">Cbfe23</strain>
    </source>
</reference>
<feature type="region of interest" description="Disordered" evidence="1">
    <location>
        <begin position="276"/>
        <end position="317"/>
    </location>
</feature>
<sequence>MVIRWDPGEPTHSRKAEPPPDPARVDPWSVDAEQLARESRVVTVCLGCQGEKRRSCSDCAGSARRTCRGCSGSGRVPGVKGGMKNCPTCRARGDVKCTACKSGKIDCVTCGADGRVDAWLEVETQLLTQVQSHPANRSSALHEKLTHPEDFDAPPRATCLKDKDFPCVDEELGSPAAARAPAGELASVRAAHVAALKAARDEALARVAATQELEAQRQALEEVLGWSRRLLKAGEGTEAALTGLAQRLAGVEARIAAAKKRAEELAAREQALRERQEQVEAASFSGSGYSGGGRVHVRGYYRKNGTYVSPHTRSRRR</sequence>
<comment type="caution">
    <text evidence="2">The sequence shown here is derived from an EMBL/GenBank/DDBJ whole genome shotgun (WGS) entry which is preliminary data.</text>
</comment>
<dbReference type="Proteomes" id="UP000182229">
    <property type="component" value="Unassembled WGS sequence"/>
</dbReference>
<dbReference type="STRING" id="83449.BON30_01390"/>
<reference evidence="3" key="1">
    <citation type="submission" date="2016-11" db="EMBL/GenBank/DDBJ databases">
        <authorList>
            <person name="Shukria A."/>
            <person name="Stevens D.C."/>
        </authorList>
    </citation>
    <scope>NUCLEOTIDE SEQUENCE [LARGE SCALE GENOMIC DNA]</scope>
    <source>
        <strain evidence="3">Cbfe23</strain>
    </source>
</reference>
<dbReference type="AlphaFoldDB" id="A0A1L9BHZ1"/>
<feature type="compositionally biased region" description="Basic and acidic residues" evidence="1">
    <location>
        <begin position="1"/>
        <end position="18"/>
    </location>
</feature>
<protein>
    <submittedName>
        <fullName evidence="2">Uncharacterized protein</fullName>
    </submittedName>
</protein>
<dbReference type="EMBL" id="MPIN01000001">
    <property type="protein sequence ID" value="OJH41914.1"/>
    <property type="molecule type" value="Genomic_DNA"/>
</dbReference>
<evidence type="ECO:0000313" key="2">
    <source>
        <dbReference type="EMBL" id="OJH41914.1"/>
    </source>
</evidence>
<gene>
    <name evidence="2" type="ORF">BON30_01390</name>
</gene>
<proteinExistence type="predicted"/>
<accession>A0A1L9BHZ1</accession>
<dbReference type="OrthoDB" id="10004275at2"/>
<feature type="region of interest" description="Disordered" evidence="1">
    <location>
        <begin position="1"/>
        <end position="25"/>
    </location>
</feature>
<evidence type="ECO:0000256" key="1">
    <source>
        <dbReference type="SAM" id="MobiDB-lite"/>
    </source>
</evidence>
<keyword evidence="3" id="KW-1185">Reference proteome</keyword>
<dbReference type="RefSeq" id="WP_071896007.1">
    <property type="nucleotide sequence ID" value="NZ_MPIN01000001.1"/>
</dbReference>
<name>A0A1L9BHZ1_9BACT</name>